<dbReference type="Proteomes" id="UP000250125">
    <property type="component" value="Chromosome"/>
</dbReference>
<keyword evidence="2" id="KW-1185">Reference proteome</keyword>
<gene>
    <name evidence="1" type="ORF">A3L11_07410</name>
</gene>
<accession>A0A2Z2MQS9</accession>
<dbReference type="RefSeq" id="WP_088856297.1">
    <property type="nucleotide sequence ID" value="NZ_CP015103.1"/>
</dbReference>
<sequence>MRAVKSFDVVSRDEVLRFVGSMGNRLLLCRVSGREAFLAANGKIVREYIDPGEVLKDVEVFELDKFEFLDYLEMESPRVAGETDRQRPRPKRVEFAPVLEAPNDLYLRIEEALKKAVLNVYKRFGVAVETAKVKASLTYGVTGRDILILRGSLKAYGTEEIGKNELAGMLSRVISQETGFEVRVILTEMEFIRVPSKPILRVEASGPSIRGGRVVEIPVGSKGRFFGRRIRKERIEAEVEKLLRESGVSELALKLKEGNPTGTNERAIEGMVLERVSSLKEIEVRWVRVIPDGNGLRLAIGAARRSRSRSENDIAKELASLIKSLEGEGRAKGIPFSVSSAFMILEDDIY</sequence>
<reference evidence="1 2" key="1">
    <citation type="submission" date="2016-04" db="EMBL/GenBank/DDBJ databases">
        <title>Complete genome sequence of Thermococcus siculi type strain RG-20.</title>
        <authorList>
            <person name="Oger P.M."/>
        </authorList>
    </citation>
    <scope>NUCLEOTIDE SEQUENCE [LARGE SCALE GENOMIC DNA]</scope>
    <source>
        <strain evidence="1 2">RG-20</strain>
    </source>
</reference>
<proteinExistence type="predicted"/>
<dbReference type="AlphaFoldDB" id="A0A2Z2MQS9"/>
<dbReference type="EMBL" id="CP015103">
    <property type="protein sequence ID" value="ASJ09064.1"/>
    <property type="molecule type" value="Genomic_DNA"/>
</dbReference>
<evidence type="ECO:0000313" key="1">
    <source>
        <dbReference type="EMBL" id="ASJ09064.1"/>
    </source>
</evidence>
<protein>
    <submittedName>
        <fullName evidence="1">Uncharacterized protein</fullName>
    </submittedName>
</protein>
<dbReference type="OrthoDB" id="98317at2157"/>
<evidence type="ECO:0000313" key="2">
    <source>
        <dbReference type="Proteomes" id="UP000250125"/>
    </source>
</evidence>
<dbReference type="GeneID" id="33318054"/>
<organism evidence="1 2">
    <name type="scientific">Thermococcus siculi</name>
    <dbReference type="NCBI Taxonomy" id="72803"/>
    <lineage>
        <taxon>Archaea</taxon>
        <taxon>Methanobacteriati</taxon>
        <taxon>Methanobacteriota</taxon>
        <taxon>Thermococci</taxon>
        <taxon>Thermococcales</taxon>
        <taxon>Thermococcaceae</taxon>
        <taxon>Thermococcus</taxon>
    </lineage>
</organism>
<name>A0A2Z2MQS9_9EURY</name>
<dbReference type="KEGG" id="tsl:A3L11_07410"/>